<sequence length="560" mass="61343">MDPTKLKVTELRAELTARGITPKGLKADLIRQLKAALEGEPESDAAVATEVAAADQAADQAEVAAVAADSEEAPATKEEPTAPAADTATAGDEAVTTAQEKKEEEEIAQPSVDTLPAETAAVEAAAAVEEVTVPSAMEEEPAKPAVEATPASVAEAPVPVDSAQPPLAEATPSSVAEAPVDHMEEVEAPNVTEEQTSINVAIEQITPEQQHAETDIVMHSPSMQQQQQQQHVQANGDSSKPDEHAQVAADDPMDVESNKRAEADAAAAHPPKDSEAATAHERHSQPSRERERDRDRDRDHERSRDRDVDRHRRHDRSRDRHHRRDRSREASRHERRRDRDRDRDRHRDRSRDRHSRHRDERRRRRSPSPRGSHGRSVTPIHKRKRKLNNWDVPPPGYEHLTAEQAKLSGAFGLRGLMTNGAFPSVMVPQNALGGGPDAGAPASSAGALAARQSRRLYVGNLPYHITEGTLVEFLNHSAREMNLVTREEEDAVLAAHINVEKNFAFVDFRTPELATAGMGLDGAPCQGQALKVRRPKDYFPVIGTEAGYARIHCNKLEQGI</sequence>
<feature type="domain" description="RRM" evidence="6">
    <location>
        <begin position="454"/>
        <end position="537"/>
    </location>
</feature>
<gene>
    <name evidence="8" type="ORF">SYNPS1DRAFT_30775</name>
</gene>
<feature type="compositionally biased region" description="Basic residues" evidence="5">
    <location>
        <begin position="352"/>
        <end position="367"/>
    </location>
</feature>
<reference evidence="9" key="1">
    <citation type="journal article" date="2018" name="Nat. Microbiol.">
        <title>Leveraging single-cell genomics to expand the fungal tree of life.</title>
        <authorList>
            <person name="Ahrendt S.R."/>
            <person name="Quandt C.A."/>
            <person name="Ciobanu D."/>
            <person name="Clum A."/>
            <person name="Salamov A."/>
            <person name="Andreopoulos B."/>
            <person name="Cheng J.F."/>
            <person name="Woyke T."/>
            <person name="Pelin A."/>
            <person name="Henrissat B."/>
            <person name="Reynolds N.K."/>
            <person name="Benny G.L."/>
            <person name="Smith M.E."/>
            <person name="James T.Y."/>
            <person name="Grigoriev I.V."/>
        </authorList>
    </citation>
    <scope>NUCLEOTIDE SEQUENCE [LARGE SCALE GENOMIC DNA]</scope>
    <source>
        <strain evidence="9">Benny S71-1</strain>
    </source>
</reference>
<dbReference type="InterPro" id="IPR036361">
    <property type="entry name" value="SAP_dom_sf"/>
</dbReference>
<dbReference type="PROSITE" id="PS50800">
    <property type="entry name" value="SAP"/>
    <property type="match status" value="1"/>
</dbReference>
<evidence type="ECO:0000256" key="3">
    <source>
        <dbReference type="ARBA" id="ARBA00023187"/>
    </source>
</evidence>
<dbReference type="SUPFAM" id="SSF54928">
    <property type="entry name" value="RNA-binding domain, RBD"/>
    <property type="match status" value="1"/>
</dbReference>
<feature type="region of interest" description="Disordered" evidence="5">
    <location>
        <begin position="62"/>
        <end position="115"/>
    </location>
</feature>
<feature type="region of interest" description="Disordered" evidence="5">
    <location>
        <begin position="199"/>
        <end position="393"/>
    </location>
</feature>
<dbReference type="Gene3D" id="3.30.70.330">
    <property type="match status" value="1"/>
</dbReference>
<accession>A0A4P9YU62</accession>
<evidence type="ECO:0008006" key="10">
    <source>
        <dbReference type="Google" id="ProtNLM"/>
    </source>
</evidence>
<feature type="compositionally biased region" description="Basic and acidic residues" evidence="5">
    <location>
        <begin position="270"/>
        <end position="310"/>
    </location>
</feature>
<dbReference type="GO" id="GO:0006397">
    <property type="term" value="P:mRNA processing"/>
    <property type="evidence" value="ECO:0007669"/>
    <property type="project" value="UniProtKB-KW"/>
</dbReference>
<evidence type="ECO:0000259" key="6">
    <source>
        <dbReference type="PROSITE" id="PS50102"/>
    </source>
</evidence>
<dbReference type="GO" id="GO:0003723">
    <property type="term" value="F:RNA binding"/>
    <property type="evidence" value="ECO:0007669"/>
    <property type="project" value="UniProtKB-UniRule"/>
</dbReference>
<keyword evidence="1" id="KW-0507">mRNA processing</keyword>
<dbReference type="Pfam" id="PF02037">
    <property type="entry name" value="SAP"/>
    <property type="match status" value="1"/>
</dbReference>
<dbReference type="AlphaFoldDB" id="A0A4P9YU62"/>
<evidence type="ECO:0000256" key="1">
    <source>
        <dbReference type="ARBA" id="ARBA00022664"/>
    </source>
</evidence>
<dbReference type="SMART" id="SM00513">
    <property type="entry name" value="SAP"/>
    <property type="match status" value="1"/>
</dbReference>
<protein>
    <recommendedName>
        <fullName evidence="10">SAP domain-containing protein</fullName>
    </recommendedName>
</protein>
<dbReference type="SMART" id="SM00360">
    <property type="entry name" value="RRM"/>
    <property type="match status" value="1"/>
</dbReference>
<dbReference type="InterPro" id="IPR000504">
    <property type="entry name" value="RRM_dom"/>
</dbReference>
<dbReference type="InterPro" id="IPR003034">
    <property type="entry name" value="SAP_dom"/>
</dbReference>
<evidence type="ECO:0000259" key="7">
    <source>
        <dbReference type="PROSITE" id="PS50800"/>
    </source>
</evidence>
<evidence type="ECO:0000256" key="2">
    <source>
        <dbReference type="ARBA" id="ARBA00022884"/>
    </source>
</evidence>
<organism evidence="8 9">
    <name type="scientific">Syncephalis pseudoplumigaleata</name>
    <dbReference type="NCBI Taxonomy" id="1712513"/>
    <lineage>
        <taxon>Eukaryota</taxon>
        <taxon>Fungi</taxon>
        <taxon>Fungi incertae sedis</taxon>
        <taxon>Zoopagomycota</taxon>
        <taxon>Zoopagomycotina</taxon>
        <taxon>Zoopagomycetes</taxon>
        <taxon>Zoopagales</taxon>
        <taxon>Piptocephalidaceae</taxon>
        <taxon>Syncephalis</taxon>
    </lineage>
</organism>
<feature type="compositionally biased region" description="Basic residues" evidence="5">
    <location>
        <begin position="311"/>
        <end position="325"/>
    </location>
</feature>
<dbReference type="InterPro" id="IPR012677">
    <property type="entry name" value="Nucleotide-bd_a/b_plait_sf"/>
</dbReference>
<feature type="compositionally biased region" description="Basic and acidic residues" evidence="5">
    <location>
        <begin position="326"/>
        <end position="351"/>
    </location>
</feature>
<feature type="compositionally biased region" description="Low complexity" evidence="5">
    <location>
        <begin position="81"/>
        <end position="98"/>
    </location>
</feature>
<dbReference type="Gene3D" id="1.10.720.30">
    <property type="entry name" value="SAP domain"/>
    <property type="match status" value="1"/>
</dbReference>
<keyword evidence="9" id="KW-1185">Reference proteome</keyword>
<dbReference type="InterPro" id="IPR035979">
    <property type="entry name" value="RBD_domain_sf"/>
</dbReference>
<keyword evidence="2 4" id="KW-0694">RNA-binding</keyword>
<dbReference type="PANTHER" id="PTHR23139">
    <property type="entry name" value="RNA-BINDING PROTEIN"/>
    <property type="match status" value="1"/>
</dbReference>
<feature type="region of interest" description="Disordered" evidence="5">
    <location>
        <begin position="130"/>
        <end position="178"/>
    </location>
</feature>
<dbReference type="SUPFAM" id="SSF68906">
    <property type="entry name" value="SAP domain"/>
    <property type="match status" value="1"/>
</dbReference>
<dbReference type="CDD" id="cd12230">
    <property type="entry name" value="RRM1_U2AF65"/>
    <property type="match status" value="1"/>
</dbReference>
<evidence type="ECO:0000256" key="5">
    <source>
        <dbReference type="SAM" id="MobiDB-lite"/>
    </source>
</evidence>
<dbReference type="OrthoDB" id="10266058at2759"/>
<feature type="domain" description="SAP" evidence="7">
    <location>
        <begin position="3"/>
        <end position="37"/>
    </location>
</feature>
<evidence type="ECO:0000313" key="8">
    <source>
        <dbReference type="EMBL" id="RKP23477.1"/>
    </source>
</evidence>
<keyword evidence="3" id="KW-0508">mRNA splicing</keyword>
<dbReference type="EMBL" id="KZ990939">
    <property type="protein sequence ID" value="RKP23477.1"/>
    <property type="molecule type" value="Genomic_DNA"/>
</dbReference>
<name>A0A4P9YU62_9FUNG</name>
<dbReference type="Proteomes" id="UP000278143">
    <property type="component" value="Unassembled WGS sequence"/>
</dbReference>
<dbReference type="GO" id="GO:0008380">
    <property type="term" value="P:RNA splicing"/>
    <property type="evidence" value="ECO:0007669"/>
    <property type="project" value="UniProtKB-KW"/>
</dbReference>
<dbReference type="PROSITE" id="PS50102">
    <property type="entry name" value="RRM"/>
    <property type="match status" value="1"/>
</dbReference>
<evidence type="ECO:0000256" key="4">
    <source>
        <dbReference type="PROSITE-ProRule" id="PRU00176"/>
    </source>
</evidence>
<proteinExistence type="predicted"/>
<evidence type="ECO:0000313" key="9">
    <source>
        <dbReference type="Proteomes" id="UP000278143"/>
    </source>
</evidence>